<dbReference type="PROSITE" id="PS50234">
    <property type="entry name" value="VWFA"/>
    <property type="match status" value="1"/>
</dbReference>
<feature type="signal peptide" evidence="3">
    <location>
        <begin position="1"/>
        <end position="44"/>
    </location>
</feature>
<feature type="domain" description="VWFA" evidence="4">
    <location>
        <begin position="67"/>
        <end position="290"/>
    </location>
</feature>
<reference evidence="5 6" key="1">
    <citation type="submission" date="2016-10" db="EMBL/GenBank/DDBJ databases">
        <authorList>
            <person name="de Groot N.N."/>
        </authorList>
    </citation>
    <scope>NUCLEOTIDE SEQUENCE [LARGE SCALE GENOMIC DNA]</scope>
    <source>
        <strain evidence="5 6">DSM 22274</strain>
    </source>
</reference>
<evidence type="ECO:0000259" key="4">
    <source>
        <dbReference type="PROSITE" id="PS50234"/>
    </source>
</evidence>
<feature type="region of interest" description="Disordered" evidence="1">
    <location>
        <begin position="648"/>
        <end position="678"/>
    </location>
</feature>
<evidence type="ECO:0000313" key="5">
    <source>
        <dbReference type="EMBL" id="SEF11974.1"/>
    </source>
</evidence>
<evidence type="ECO:0000256" key="1">
    <source>
        <dbReference type="SAM" id="MobiDB-lite"/>
    </source>
</evidence>
<feature type="region of interest" description="Disordered" evidence="1">
    <location>
        <begin position="397"/>
        <end position="425"/>
    </location>
</feature>
<feature type="transmembrane region" description="Helical" evidence="2">
    <location>
        <begin position="705"/>
        <end position="726"/>
    </location>
</feature>
<proteinExistence type="predicted"/>
<gene>
    <name evidence="5" type="ORF">SAMN04489740_4167</name>
</gene>
<evidence type="ECO:0000313" key="6">
    <source>
        <dbReference type="Proteomes" id="UP000182725"/>
    </source>
</evidence>
<dbReference type="InterPro" id="IPR036465">
    <property type="entry name" value="vWFA_dom_sf"/>
</dbReference>
<dbReference type="InterPro" id="IPR047589">
    <property type="entry name" value="DUF11_rpt"/>
</dbReference>
<dbReference type="Pfam" id="PF24346">
    <property type="entry name" value="DUF7507"/>
    <property type="match status" value="3"/>
</dbReference>
<keyword evidence="2" id="KW-0472">Membrane</keyword>
<dbReference type="Gene3D" id="3.40.50.410">
    <property type="entry name" value="von Willebrand factor, type A domain"/>
    <property type="match status" value="1"/>
</dbReference>
<dbReference type="EMBL" id="FNTV01000002">
    <property type="protein sequence ID" value="SEF11974.1"/>
    <property type="molecule type" value="Genomic_DNA"/>
</dbReference>
<protein>
    <submittedName>
        <fullName evidence="5">Conserved repeat domain-containing protein</fullName>
    </submittedName>
</protein>
<dbReference type="AlphaFoldDB" id="A0A1H5PEC2"/>
<keyword evidence="2" id="KW-0812">Transmembrane</keyword>
<name>A0A1H5PEC2_9MICC</name>
<keyword evidence="2" id="KW-1133">Transmembrane helix</keyword>
<dbReference type="SUPFAM" id="SSF53300">
    <property type="entry name" value="vWA-like"/>
    <property type="match status" value="1"/>
</dbReference>
<sequence>MEFQGNSTKGARTVAPSKKKNGWARSAAATVMATAILTSGGISAATMATASPAPDAAAVNPGACSMDLGVVLDSTYSFTQAEYDNTKQQAANFVTALGQGPGMNLSGSAFGYTAPLWGNGTSTDVGHMNEANTKEENKSFYGTDISSSAGATDASNRFLGFTRESYASSNTNWEAGLRSMQGKGLKKIVFITDGVPNAWGSTEADLGSIPGNVFINQQAMDGASRAIADLKAEGVEIIPLFIKTSEPRMHGINDPVSPSSTADIEKAMRLIDPNFTVSKALDVDQIAAKMLADVTASCEPGLALDKSHSYDDTNKDGKPNAGDTLVYKFEVTNTGSTPLNTLELVDEKLSSLGITWAYPAGFSGTLAPGESVTATAAPYIITAADEWAGEIHNVATVTGKNPWNPDKNPPKQTDTDDQPVVSPPPAIDLVKSIKEVKDVNENGITDKGDTVVYGFKGTNTGTVPLTDVVLTDDMLSKVSPTPVAVLTQEDFKGTLAPGASTTWTSGEYTITQADVDLGLIHNTAVLDGIGVDKDKTPVKDTDEAKVNPDQKPAIDLEKTAHLNDTNNDGDADAGETINYDFVATNTGNVTLASIELTDKMLDDAKIEIKAPEDFKATLAPGESVTFQSGSYTVTEKDASAGAVVNEATVTGKPPVGPDGKEKPPVTDTDEAKVPSVPTPAPVAPANVVPVVQAGSVATETGVNPALLIGGGTLGAAALALGGVALYRRNKSSAEELTDTK</sequence>
<organism evidence="5 6">
    <name type="scientific">Arthrobacter alpinus</name>
    <dbReference type="NCBI Taxonomy" id="656366"/>
    <lineage>
        <taxon>Bacteria</taxon>
        <taxon>Bacillati</taxon>
        <taxon>Actinomycetota</taxon>
        <taxon>Actinomycetes</taxon>
        <taxon>Micrococcales</taxon>
        <taxon>Micrococcaceae</taxon>
        <taxon>Arthrobacter</taxon>
    </lineage>
</organism>
<dbReference type="PANTHER" id="PTHR34819">
    <property type="entry name" value="LARGE CYSTEINE-RICH PERIPLASMIC PROTEIN OMCB"/>
    <property type="match status" value="1"/>
</dbReference>
<keyword evidence="3" id="KW-0732">Signal</keyword>
<dbReference type="PANTHER" id="PTHR34819:SF3">
    <property type="entry name" value="CELL SURFACE PROTEIN"/>
    <property type="match status" value="1"/>
</dbReference>
<feature type="compositionally biased region" description="Basic and acidic residues" evidence="1">
    <location>
        <begin position="658"/>
        <end position="672"/>
    </location>
</feature>
<dbReference type="NCBIfam" id="TIGR01451">
    <property type="entry name" value="B_ant_repeat"/>
    <property type="match status" value="1"/>
</dbReference>
<dbReference type="InterPro" id="IPR051172">
    <property type="entry name" value="Chlamydia_OmcB"/>
</dbReference>
<evidence type="ECO:0000256" key="3">
    <source>
        <dbReference type="SAM" id="SignalP"/>
    </source>
</evidence>
<evidence type="ECO:0000256" key="2">
    <source>
        <dbReference type="SAM" id="Phobius"/>
    </source>
</evidence>
<dbReference type="InterPro" id="IPR055354">
    <property type="entry name" value="DUF7507"/>
</dbReference>
<dbReference type="Proteomes" id="UP000182725">
    <property type="component" value="Unassembled WGS sequence"/>
</dbReference>
<dbReference type="InterPro" id="IPR002035">
    <property type="entry name" value="VWF_A"/>
</dbReference>
<accession>A0A1H5PEC2</accession>
<dbReference type="RefSeq" id="WP_074713597.1">
    <property type="nucleotide sequence ID" value="NZ_FNTV01000002.1"/>
</dbReference>
<feature type="chain" id="PRO_5010227445" evidence="3">
    <location>
        <begin position="45"/>
        <end position="740"/>
    </location>
</feature>